<reference evidence="2" key="1">
    <citation type="journal article" date="2022" name="Mol. Ecol. Resour.">
        <title>The genomes of chicory, endive, great burdock and yacon provide insights into Asteraceae palaeo-polyploidization history and plant inulin production.</title>
        <authorList>
            <person name="Fan W."/>
            <person name="Wang S."/>
            <person name="Wang H."/>
            <person name="Wang A."/>
            <person name="Jiang F."/>
            <person name="Liu H."/>
            <person name="Zhao H."/>
            <person name="Xu D."/>
            <person name="Zhang Y."/>
        </authorList>
    </citation>
    <scope>NUCLEOTIDE SEQUENCE [LARGE SCALE GENOMIC DNA]</scope>
    <source>
        <strain evidence="2">cv. Yunnan</strain>
    </source>
</reference>
<proteinExistence type="predicted"/>
<sequence>MQSCLVDLLKEKLGFDEAFNYKEEKDLKSTLQRYFPQGIDIYFDNVGGEMLDAAVTNMNTFGRIAACGVISDYINSEKHSALSMVDVIYKRIMIQGFLSSDFSTDVFNDFMSMTRDYILAGKLCVLEGISYGIESIPSAFVGLFRGENVGKKIVQIAKE</sequence>
<comment type="caution">
    <text evidence="1">The sequence shown here is derived from an EMBL/GenBank/DDBJ whole genome shotgun (WGS) entry which is preliminary data.</text>
</comment>
<dbReference type="EMBL" id="CM042024">
    <property type="protein sequence ID" value="KAI3811172.1"/>
    <property type="molecule type" value="Genomic_DNA"/>
</dbReference>
<keyword evidence="2" id="KW-1185">Reference proteome</keyword>
<evidence type="ECO:0000313" key="1">
    <source>
        <dbReference type="EMBL" id="KAI3811172.1"/>
    </source>
</evidence>
<gene>
    <name evidence="1" type="ORF">L1987_20890</name>
</gene>
<evidence type="ECO:0000313" key="2">
    <source>
        <dbReference type="Proteomes" id="UP001056120"/>
    </source>
</evidence>
<name>A0ACB9ITK5_9ASTR</name>
<dbReference type="Proteomes" id="UP001056120">
    <property type="component" value="Linkage Group LG07"/>
</dbReference>
<protein>
    <submittedName>
        <fullName evidence="1">Uncharacterized protein</fullName>
    </submittedName>
</protein>
<organism evidence="1 2">
    <name type="scientific">Smallanthus sonchifolius</name>
    <dbReference type="NCBI Taxonomy" id="185202"/>
    <lineage>
        <taxon>Eukaryota</taxon>
        <taxon>Viridiplantae</taxon>
        <taxon>Streptophyta</taxon>
        <taxon>Embryophyta</taxon>
        <taxon>Tracheophyta</taxon>
        <taxon>Spermatophyta</taxon>
        <taxon>Magnoliopsida</taxon>
        <taxon>eudicotyledons</taxon>
        <taxon>Gunneridae</taxon>
        <taxon>Pentapetalae</taxon>
        <taxon>asterids</taxon>
        <taxon>campanulids</taxon>
        <taxon>Asterales</taxon>
        <taxon>Asteraceae</taxon>
        <taxon>Asteroideae</taxon>
        <taxon>Heliantheae alliance</taxon>
        <taxon>Millerieae</taxon>
        <taxon>Smallanthus</taxon>
    </lineage>
</organism>
<accession>A0ACB9ITK5</accession>
<reference evidence="1 2" key="2">
    <citation type="journal article" date="2022" name="Mol. Ecol. Resour.">
        <title>The genomes of chicory, endive, great burdock and yacon provide insights into Asteraceae paleo-polyploidization history and plant inulin production.</title>
        <authorList>
            <person name="Fan W."/>
            <person name="Wang S."/>
            <person name="Wang H."/>
            <person name="Wang A."/>
            <person name="Jiang F."/>
            <person name="Liu H."/>
            <person name="Zhao H."/>
            <person name="Xu D."/>
            <person name="Zhang Y."/>
        </authorList>
    </citation>
    <scope>NUCLEOTIDE SEQUENCE [LARGE SCALE GENOMIC DNA]</scope>
    <source>
        <strain evidence="2">cv. Yunnan</strain>
        <tissue evidence="1">Leaves</tissue>
    </source>
</reference>